<accession>A0A5N6KGV8</accession>
<comment type="caution">
    <text evidence="1">The sequence shown here is derived from an EMBL/GenBank/DDBJ whole genome shotgun (WGS) entry which is preliminary data.</text>
</comment>
<keyword evidence="2" id="KW-1185">Reference proteome</keyword>
<sequence>MGETINERINGGRVTMTAWHWMGKRGRGSKIFPVHSRGLSYNDWGMDIHHQQQQHHQQHHHRQDGTLMRFKEAANLGCN</sequence>
<dbReference type="Proteomes" id="UP000326757">
    <property type="component" value="Unassembled WGS sequence"/>
</dbReference>
<dbReference type="EMBL" id="VIGI01000003">
    <property type="protein sequence ID" value="KAB8302479.1"/>
    <property type="molecule type" value="Genomic_DNA"/>
</dbReference>
<dbReference type="AlphaFoldDB" id="A0A5N6KGV8"/>
<proteinExistence type="predicted"/>
<name>A0A5N6KGV8_MONLA</name>
<reference evidence="1 2" key="1">
    <citation type="submission" date="2019-06" db="EMBL/GenBank/DDBJ databases">
        <title>Genome Sequence of the Brown Rot Fungal Pathogen Monilinia laxa.</title>
        <authorList>
            <person name="De Miccolis Angelini R.M."/>
            <person name="Landi L."/>
            <person name="Abate D."/>
            <person name="Pollastro S."/>
            <person name="Romanazzi G."/>
            <person name="Faretra F."/>
        </authorList>
    </citation>
    <scope>NUCLEOTIDE SEQUENCE [LARGE SCALE GENOMIC DNA]</scope>
    <source>
        <strain evidence="1 2">Mlax316</strain>
    </source>
</reference>
<gene>
    <name evidence="1" type="ORF">EYC80_005884</name>
</gene>
<organism evidence="1 2">
    <name type="scientific">Monilinia laxa</name>
    <name type="common">Brown rot fungus</name>
    <name type="synonym">Sclerotinia laxa</name>
    <dbReference type="NCBI Taxonomy" id="61186"/>
    <lineage>
        <taxon>Eukaryota</taxon>
        <taxon>Fungi</taxon>
        <taxon>Dikarya</taxon>
        <taxon>Ascomycota</taxon>
        <taxon>Pezizomycotina</taxon>
        <taxon>Leotiomycetes</taxon>
        <taxon>Helotiales</taxon>
        <taxon>Sclerotiniaceae</taxon>
        <taxon>Monilinia</taxon>
    </lineage>
</organism>
<evidence type="ECO:0000313" key="1">
    <source>
        <dbReference type="EMBL" id="KAB8302479.1"/>
    </source>
</evidence>
<evidence type="ECO:0000313" key="2">
    <source>
        <dbReference type="Proteomes" id="UP000326757"/>
    </source>
</evidence>
<protein>
    <submittedName>
        <fullName evidence="1">Uncharacterized protein</fullName>
    </submittedName>
</protein>